<evidence type="ECO:0000313" key="3">
    <source>
        <dbReference type="Proteomes" id="UP000028643"/>
    </source>
</evidence>
<dbReference type="EMBL" id="JPQT01000130">
    <property type="protein sequence ID" value="KFE47135.1"/>
    <property type="molecule type" value="Genomic_DNA"/>
</dbReference>
<gene>
    <name evidence="2" type="ORF">IV02_23680</name>
</gene>
<name>A0A085UVC2_PSESX</name>
<protein>
    <recommendedName>
        <fullName evidence="1">DUF7693 domain-containing protein</fullName>
    </recommendedName>
</protein>
<dbReference type="InterPro" id="IPR056110">
    <property type="entry name" value="DUF7693"/>
</dbReference>
<dbReference type="RefSeq" id="WP_020292361.1">
    <property type="nucleotide sequence ID" value="NZ_JPQT01000130.1"/>
</dbReference>
<accession>A0A085UVC2</accession>
<evidence type="ECO:0000259" key="1">
    <source>
        <dbReference type="Pfam" id="PF24745"/>
    </source>
</evidence>
<dbReference type="Proteomes" id="UP000028643">
    <property type="component" value="Unassembled WGS sequence"/>
</dbReference>
<comment type="caution">
    <text evidence="2">The sequence shown here is derived from an EMBL/GenBank/DDBJ whole genome shotgun (WGS) entry which is preliminary data.</text>
</comment>
<evidence type="ECO:0000313" key="2">
    <source>
        <dbReference type="EMBL" id="KFE47135.1"/>
    </source>
</evidence>
<dbReference type="PATRIC" id="fig|317.174.peg.4843"/>
<proteinExistence type="predicted"/>
<dbReference type="Pfam" id="PF24745">
    <property type="entry name" value="DUF7693"/>
    <property type="match status" value="1"/>
</dbReference>
<organism evidence="2 3">
    <name type="scientific">Pseudomonas syringae</name>
    <dbReference type="NCBI Taxonomy" id="317"/>
    <lineage>
        <taxon>Bacteria</taxon>
        <taxon>Pseudomonadati</taxon>
        <taxon>Pseudomonadota</taxon>
        <taxon>Gammaproteobacteria</taxon>
        <taxon>Pseudomonadales</taxon>
        <taxon>Pseudomonadaceae</taxon>
        <taxon>Pseudomonas</taxon>
    </lineage>
</organism>
<reference evidence="2 3" key="1">
    <citation type="submission" date="2014-07" db="EMBL/GenBank/DDBJ databases">
        <title>Draft Genome Sequences of Environmental Pseudomonas syringae strains.</title>
        <authorList>
            <person name="Baltrus D.A."/>
            <person name="Berge O."/>
            <person name="Morris C."/>
        </authorList>
    </citation>
    <scope>NUCLEOTIDE SEQUENCE [LARGE SCALE GENOMIC DNA]</scope>
    <source>
        <strain evidence="2 3">CEB003</strain>
    </source>
</reference>
<sequence>MNADNRTDDCGAALTAREVCHILREVTFERRVMAKAGDQSWDEIHAGLFVVIVDGWRITIYNDCDVLDYCEACVCPEGRRWSFDNGDRYGTDPIALLSTWEHGTLERLLKRL</sequence>
<dbReference type="AlphaFoldDB" id="A0A085UVC2"/>
<feature type="domain" description="DUF7693" evidence="1">
    <location>
        <begin position="14"/>
        <end position="110"/>
    </location>
</feature>